<sequence length="334" mass="37812">ERSPARGQTRRTQTHHQQRKERTGERRRPLSVLEAPAPAPAGDSARDDHHESGAPARCISFSGQIVFSVWWRRAPSCWVAAGREAEGQRLPCRTCSCRVQSLSRRRIEPSMGCAWSSSPSPSPSKREQRAQGYEEPAVLAAETSFTVNEVEALYELYKKLSYSIFKDGLIHKEEFRLALFRTSKGANLFADRVFDLFDLKRNGVIEFGEFVRSLSIFHPKAPESEKTAFAFKLYDLRGTGYIEKEELREMVVALLDESDLCLSDSAVEEIVDNTFSQADSDGDGRIDPKEWQEFVKKNPASLRNMSLPYLQDITTTFPSFVMHSEVEDYTGVSK</sequence>
<dbReference type="PROSITE" id="PS50222">
    <property type="entry name" value="EF_HAND_2"/>
    <property type="match status" value="3"/>
</dbReference>
<evidence type="ECO:0000256" key="3">
    <source>
        <dbReference type="ARBA" id="ARBA00023774"/>
    </source>
</evidence>
<feature type="domain" description="EF-hand" evidence="6">
    <location>
        <begin position="222"/>
        <end position="257"/>
    </location>
</feature>
<comment type="subunit">
    <text evidence="4">Homodimer. Interacts with CIPK.</text>
</comment>
<keyword evidence="4" id="KW-0472">Membrane</keyword>
<evidence type="ECO:0000256" key="1">
    <source>
        <dbReference type="ARBA" id="ARBA00022737"/>
    </source>
</evidence>
<dbReference type="InterPro" id="IPR002048">
    <property type="entry name" value="EF_hand_dom"/>
</dbReference>
<dbReference type="SUPFAM" id="SSF47473">
    <property type="entry name" value="EF-hand"/>
    <property type="match status" value="1"/>
</dbReference>
<reference evidence="7" key="4">
    <citation type="submission" date="2019-03" db="UniProtKB">
        <authorList>
            <consortium name="EnsemblPlants"/>
        </authorList>
    </citation>
    <scope>IDENTIFICATION</scope>
</reference>
<dbReference type="PROSITE" id="PS00018">
    <property type="entry name" value="EF_HAND_1"/>
    <property type="match status" value="1"/>
</dbReference>
<organism evidence="7 8">
    <name type="scientific">Aegilops tauschii subsp. strangulata</name>
    <name type="common">Goatgrass</name>
    <dbReference type="NCBI Taxonomy" id="200361"/>
    <lineage>
        <taxon>Eukaryota</taxon>
        <taxon>Viridiplantae</taxon>
        <taxon>Streptophyta</taxon>
        <taxon>Embryophyta</taxon>
        <taxon>Tracheophyta</taxon>
        <taxon>Spermatophyta</taxon>
        <taxon>Magnoliopsida</taxon>
        <taxon>Liliopsida</taxon>
        <taxon>Poales</taxon>
        <taxon>Poaceae</taxon>
        <taxon>BOP clade</taxon>
        <taxon>Pooideae</taxon>
        <taxon>Triticodae</taxon>
        <taxon>Triticeae</taxon>
        <taxon>Triticinae</taxon>
        <taxon>Aegilops</taxon>
    </lineage>
</organism>
<keyword evidence="1 4" id="KW-0677">Repeat</keyword>
<dbReference type="Pfam" id="PF13202">
    <property type="entry name" value="EF-hand_5"/>
    <property type="match status" value="2"/>
</dbReference>
<evidence type="ECO:0000256" key="4">
    <source>
        <dbReference type="RuleBase" id="RU369080"/>
    </source>
</evidence>
<evidence type="ECO:0000256" key="5">
    <source>
        <dbReference type="SAM" id="MobiDB-lite"/>
    </source>
</evidence>
<dbReference type="PRINTS" id="PR00450">
    <property type="entry name" value="RECOVERIN"/>
</dbReference>
<evidence type="ECO:0000313" key="7">
    <source>
        <dbReference type="EnsemblPlants" id="AET1Gv20856900.4"/>
    </source>
</evidence>
<keyword evidence="4" id="KW-0479">Metal-binding</keyword>
<name>A0A452ZNE8_AEGTS</name>
<dbReference type="CDD" id="cd00051">
    <property type="entry name" value="EFh"/>
    <property type="match status" value="1"/>
</dbReference>
<feature type="domain" description="EF-hand" evidence="6">
    <location>
        <begin position="266"/>
        <end position="301"/>
    </location>
</feature>
<dbReference type="Proteomes" id="UP000015105">
    <property type="component" value="Chromosome 1D"/>
</dbReference>
<dbReference type="GO" id="GO:0019722">
    <property type="term" value="P:calcium-mediated signaling"/>
    <property type="evidence" value="ECO:0007669"/>
    <property type="project" value="UniProtKB-UniRule"/>
</dbReference>
<reference evidence="8" key="1">
    <citation type="journal article" date="2014" name="Science">
        <title>Ancient hybridizations among the ancestral genomes of bread wheat.</title>
        <authorList>
            <consortium name="International Wheat Genome Sequencing Consortium,"/>
            <person name="Marcussen T."/>
            <person name="Sandve S.R."/>
            <person name="Heier L."/>
            <person name="Spannagl M."/>
            <person name="Pfeifer M."/>
            <person name="Jakobsen K.S."/>
            <person name="Wulff B.B."/>
            <person name="Steuernagel B."/>
            <person name="Mayer K.F."/>
            <person name="Olsen O.A."/>
        </authorList>
    </citation>
    <scope>NUCLEOTIDE SEQUENCE [LARGE SCALE GENOMIC DNA]</scope>
    <source>
        <strain evidence="8">cv. AL8/78</strain>
    </source>
</reference>
<dbReference type="PANTHER" id="PTHR23056:SF150">
    <property type="entry name" value="CALCINEURIN B-LIKE PROTEIN"/>
    <property type="match status" value="1"/>
</dbReference>
<dbReference type="EnsemblPlants" id="AET1Gv20856900.4">
    <property type="protein sequence ID" value="AET1Gv20856900.4"/>
    <property type="gene ID" value="AET1Gv20856900"/>
</dbReference>
<dbReference type="FunFam" id="1.10.238.10:FF:000073">
    <property type="entry name" value="calcineurin B-like protein 3"/>
    <property type="match status" value="1"/>
</dbReference>
<keyword evidence="2 4" id="KW-0106">Calcium</keyword>
<evidence type="ECO:0000259" key="6">
    <source>
        <dbReference type="PROSITE" id="PS50222"/>
    </source>
</evidence>
<protein>
    <recommendedName>
        <fullName evidence="4">Calcineurin B-like protein</fullName>
    </recommendedName>
</protein>
<feature type="region of interest" description="Disordered" evidence="5">
    <location>
        <begin position="1"/>
        <end position="52"/>
    </location>
</feature>
<evidence type="ECO:0000313" key="8">
    <source>
        <dbReference type="Proteomes" id="UP000015105"/>
    </source>
</evidence>
<reference evidence="7" key="3">
    <citation type="journal article" date="2017" name="Nature">
        <title>Genome sequence of the progenitor of the wheat D genome Aegilops tauschii.</title>
        <authorList>
            <person name="Luo M.C."/>
            <person name="Gu Y.Q."/>
            <person name="Puiu D."/>
            <person name="Wang H."/>
            <person name="Twardziok S.O."/>
            <person name="Deal K.R."/>
            <person name="Huo N."/>
            <person name="Zhu T."/>
            <person name="Wang L."/>
            <person name="Wang Y."/>
            <person name="McGuire P.E."/>
            <person name="Liu S."/>
            <person name="Long H."/>
            <person name="Ramasamy R.K."/>
            <person name="Rodriguez J.C."/>
            <person name="Van S.L."/>
            <person name="Yuan L."/>
            <person name="Wang Z."/>
            <person name="Xia Z."/>
            <person name="Xiao L."/>
            <person name="Anderson O.D."/>
            <person name="Ouyang S."/>
            <person name="Liang Y."/>
            <person name="Zimin A.V."/>
            <person name="Pertea G."/>
            <person name="Qi P."/>
            <person name="Bennetzen J.L."/>
            <person name="Dai X."/>
            <person name="Dawson M.W."/>
            <person name="Muller H.G."/>
            <person name="Kugler K."/>
            <person name="Rivarola-Duarte L."/>
            <person name="Spannagl M."/>
            <person name="Mayer K.F.X."/>
            <person name="Lu F.H."/>
            <person name="Bevan M.W."/>
            <person name="Leroy P."/>
            <person name="Li P."/>
            <person name="You F.M."/>
            <person name="Sun Q."/>
            <person name="Liu Z."/>
            <person name="Lyons E."/>
            <person name="Wicker T."/>
            <person name="Salzberg S.L."/>
            <person name="Devos K.M."/>
            <person name="Dvorak J."/>
        </authorList>
    </citation>
    <scope>NUCLEOTIDE SEQUENCE [LARGE SCALE GENOMIC DNA]</scope>
    <source>
        <strain evidence="7">cv. AL8/78</strain>
    </source>
</reference>
<dbReference type="GO" id="GO:0019900">
    <property type="term" value="F:kinase binding"/>
    <property type="evidence" value="ECO:0007669"/>
    <property type="project" value="UniProtKB-UniRule"/>
</dbReference>
<reference evidence="7" key="5">
    <citation type="journal article" date="2021" name="G3 (Bethesda)">
        <title>Aegilops tauschii genome assembly Aet v5.0 features greater sequence contiguity and improved annotation.</title>
        <authorList>
            <person name="Wang L."/>
            <person name="Zhu T."/>
            <person name="Rodriguez J.C."/>
            <person name="Deal K.R."/>
            <person name="Dubcovsky J."/>
            <person name="McGuire P.E."/>
            <person name="Lux T."/>
            <person name="Spannagl M."/>
            <person name="Mayer K.F.X."/>
            <person name="Baldrich P."/>
            <person name="Meyers B.C."/>
            <person name="Huo N."/>
            <person name="Gu Y.Q."/>
            <person name="Zhou H."/>
            <person name="Devos K.M."/>
            <person name="Bennetzen J.L."/>
            <person name="Unver T."/>
            <person name="Budak H."/>
            <person name="Gulick P.J."/>
            <person name="Galiba G."/>
            <person name="Kalapos B."/>
            <person name="Nelson D.R."/>
            <person name="Li P."/>
            <person name="You F.M."/>
            <person name="Luo M.C."/>
            <person name="Dvorak J."/>
        </authorList>
    </citation>
    <scope>NUCLEOTIDE SEQUENCE [LARGE SCALE GENOMIC DNA]</scope>
    <source>
        <strain evidence="7">cv. AL8/78</strain>
    </source>
</reference>
<reference evidence="8" key="2">
    <citation type="journal article" date="2017" name="Nat. Plants">
        <title>The Aegilops tauschii genome reveals multiple impacts of transposons.</title>
        <authorList>
            <person name="Zhao G."/>
            <person name="Zou C."/>
            <person name="Li K."/>
            <person name="Wang K."/>
            <person name="Li T."/>
            <person name="Gao L."/>
            <person name="Zhang X."/>
            <person name="Wang H."/>
            <person name="Yang Z."/>
            <person name="Liu X."/>
            <person name="Jiang W."/>
            <person name="Mao L."/>
            <person name="Kong X."/>
            <person name="Jiao Y."/>
            <person name="Jia J."/>
        </authorList>
    </citation>
    <scope>NUCLEOTIDE SEQUENCE [LARGE SCALE GENOMIC DNA]</scope>
    <source>
        <strain evidence="8">cv. AL8/78</strain>
    </source>
</reference>
<dbReference type="PANTHER" id="PTHR23056">
    <property type="entry name" value="CALCINEURIN B"/>
    <property type="match status" value="1"/>
</dbReference>
<dbReference type="AlphaFoldDB" id="A0A452ZNE8"/>
<comment type="function">
    <text evidence="4">Acts as a calcium sensor. CBL proteins interact with CIPK serine-threonine protein kinases. Binding of a CBL protein to the regulatory NAF domain of a CIPK protein lead to the activation of the kinase in a calcium-dependent manner.</text>
</comment>
<feature type="domain" description="EF-hand" evidence="6">
    <location>
        <begin position="185"/>
        <end position="220"/>
    </location>
</feature>
<feature type="region of interest" description="Disordered" evidence="5">
    <location>
        <begin position="111"/>
        <end position="133"/>
    </location>
</feature>
<dbReference type="InterPro" id="IPR018247">
    <property type="entry name" value="EF_Hand_1_Ca_BS"/>
</dbReference>
<dbReference type="InterPro" id="IPR045198">
    <property type="entry name" value="CNBL1-10"/>
</dbReference>
<dbReference type="GO" id="GO:0016020">
    <property type="term" value="C:membrane"/>
    <property type="evidence" value="ECO:0007669"/>
    <property type="project" value="UniProtKB-SubCell"/>
</dbReference>
<dbReference type="Gramene" id="AET1Gv20856900.4">
    <property type="protein sequence ID" value="AET1Gv20856900.4"/>
    <property type="gene ID" value="AET1Gv20856900"/>
</dbReference>
<dbReference type="Gene3D" id="1.10.238.10">
    <property type="entry name" value="EF-hand"/>
    <property type="match status" value="1"/>
</dbReference>
<proteinExistence type="inferred from homology"/>
<dbReference type="GO" id="GO:0005509">
    <property type="term" value="F:calcium ion binding"/>
    <property type="evidence" value="ECO:0007669"/>
    <property type="project" value="UniProtKB-UniRule"/>
</dbReference>
<evidence type="ECO:0000256" key="2">
    <source>
        <dbReference type="ARBA" id="ARBA00022837"/>
    </source>
</evidence>
<feature type="compositionally biased region" description="Basic residues" evidence="5">
    <location>
        <begin position="8"/>
        <end position="19"/>
    </location>
</feature>
<keyword evidence="8" id="KW-1185">Reference proteome</keyword>
<comment type="similarity">
    <text evidence="3 4">Belongs to the calcineurin regulatory subunit family.</text>
</comment>
<comment type="subcellular location">
    <subcellularLocation>
        <location evidence="4">Membrane</location>
    </subcellularLocation>
</comment>
<accession>A0A452ZNE8</accession>
<dbReference type="SMART" id="SM00054">
    <property type="entry name" value="EFh"/>
    <property type="match status" value="3"/>
</dbReference>
<dbReference type="InterPro" id="IPR011992">
    <property type="entry name" value="EF-hand-dom_pair"/>
</dbReference>